<feature type="region of interest" description="Disordered" evidence="1">
    <location>
        <begin position="1"/>
        <end position="35"/>
    </location>
</feature>
<dbReference type="AlphaFoldDB" id="A0A7C8ZKY4"/>
<organism evidence="2">
    <name type="scientific">Opuntia streptacantha</name>
    <name type="common">Prickly pear cactus</name>
    <name type="synonym">Opuntia cardona</name>
    <dbReference type="NCBI Taxonomy" id="393608"/>
    <lineage>
        <taxon>Eukaryota</taxon>
        <taxon>Viridiplantae</taxon>
        <taxon>Streptophyta</taxon>
        <taxon>Embryophyta</taxon>
        <taxon>Tracheophyta</taxon>
        <taxon>Spermatophyta</taxon>
        <taxon>Magnoliopsida</taxon>
        <taxon>eudicotyledons</taxon>
        <taxon>Gunneridae</taxon>
        <taxon>Pentapetalae</taxon>
        <taxon>Caryophyllales</taxon>
        <taxon>Cactineae</taxon>
        <taxon>Cactaceae</taxon>
        <taxon>Opuntioideae</taxon>
        <taxon>Opuntia</taxon>
    </lineage>
</organism>
<feature type="compositionally biased region" description="Polar residues" evidence="1">
    <location>
        <begin position="15"/>
        <end position="35"/>
    </location>
</feature>
<evidence type="ECO:0000256" key="1">
    <source>
        <dbReference type="SAM" id="MobiDB-lite"/>
    </source>
</evidence>
<sequence>MNGFSSIETQRRNDWGTQMTVEDETNCGQTSGNTRANGQLHQISALPSFIPGKGYPSVMNNRNKTKPGSYFSGTINQTPPGIVSNSLFQTNSLMNEDSTLFDSASTIHALAETSDSGCALSLLSSQSPLSSSPHHYSMSEISEKAFGVENRWSSYEDTVNT</sequence>
<proteinExistence type="predicted"/>
<name>A0A7C8ZKY4_OPUST</name>
<evidence type="ECO:0000313" key="2">
    <source>
        <dbReference type="EMBL" id="MBA4644931.1"/>
    </source>
</evidence>
<dbReference type="EMBL" id="GISG01140523">
    <property type="protein sequence ID" value="MBA4644931.1"/>
    <property type="molecule type" value="Transcribed_RNA"/>
</dbReference>
<accession>A0A7C8ZKY4</accession>
<protein>
    <submittedName>
        <fullName evidence="2">Uncharacterized protein</fullName>
    </submittedName>
</protein>
<reference evidence="2" key="2">
    <citation type="submission" date="2020-07" db="EMBL/GenBank/DDBJ databases">
        <authorList>
            <person name="Vera ALvarez R."/>
            <person name="Arias-Moreno D.M."/>
            <person name="Jimenez-Jacinto V."/>
            <person name="Jimenez-Bremont J.F."/>
            <person name="Swaminathan K."/>
            <person name="Moose S.P."/>
            <person name="Guerrero-Gonzalez M.L."/>
            <person name="Marino-Ramirez L."/>
            <person name="Landsman D."/>
            <person name="Rodriguez-Kessler M."/>
            <person name="Delgado-Sanchez P."/>
        </authorList>
    </citation>
    <scope>NUCLEOTIDE SEQUENCE</scope>
    <source>
        <tissue evidence="2">Cladode</tissue>
    </source>
</reference>
<reference evidence="2" key="1">
    <citation type="journal article" date="2013" name="J. Plant Res.">
        <title>Effect of fungi and light on seed germination of three Opuntia species from semiarid lands of central Mexico.</title>
        <authorList>
            <person name="Delgado-Sanchez P."/>
            <person name="Jimenez-Bremont J.F."/>
            <person name="Guerrero-Gonzalez Mde L."/>
            <person name="Flores J."/>
        </authorList>
    </citation>
    <scope>NUCLEOTIDE SEQUENCE</scope>
    <source>
        <tissue evidence="2">Cladode</tissue>
    </source>
</reference>